<dbReference type="Proteomes" id="UP000244189">
    <property type="component" value="Unassembled WGS sequence"/>
</dbReference>
<proteinExistence type="predicted"/>
<dbReference type="InterPro" id="IPR025311">
    <property type="entry name" value="DUF4166"/>
</dbReference>
<comment type="caution">
    <text evidence="2">The sequence shown here is derived from an EMBL/GenBank/DDBJ whole genome shotgun (WGS) entry which is preliminary data.</text>
</comment>
<accession>A0A2T5GSG2</accession>
<evidence type="ECO:0000313" key="3">
    <source>
        <dbReference type="Proteomes" id="UP000244189"/>
    </source>
</evidence>
<dbReference type="EMBL" id="QAOG01000001">
    <property type="protein sequence ID" value="PTQ62263.1"/>
    <property type="molecule type" value="Genomic_DNA"/>
</dbReference>
<feature type="domain" description="DUF4166" evidence="1">
    <location>
        <begin position="16"/>
        <end position="171"/>
    </location>
</feature>
<gene>
    <name evidence="2" type="ORF">C8J26_0542</name>
</gene>
<evidence type="ECO:0000313" key="2">
    <source>
        <dbReference type="EMBL" id="PTQ62263.1"/>
    </source>
</evidence>
<evidence type="ECO:0000259" key="1">
    <source>
        <dbReference type="Pfam" id="PF13761"/>
    </source>
</evidence>
<dbReference type="Pfam" id="PF13761">
    <property type="entry name" value="DUF4166"/>
    <property type="match status" value="1"/>
</dbReference>
<organism evidence="2 3">
    <name type="scientific">Sphingomonas aurantiaca</name>
    <dbReference type="NCBI Taxonomy" id="185949"/>
    <lineage>
        <taxon>Bacteria</taxon>
        <taxon>Pseudomonadati</taxon>
        <taxon>Pseudomonadota</taxon>
        <taxon>Alphaproteobacteria</taxon>
        <taxon>Sphingomonadales</taxon>
        <taxon>Sphingomonadaceae</taxon>
        <taxon>Sphingomonas</taxon>
    </lineage>
</organism>
<name>A0A2T5GSG2_9SPHN</name>
<sequence>MSALFRRLLGPAIVGLAPSLRTLHDEDGDQVWTGLAEIRTSDNPFTRLLCRMMRLPARGSGVPVTVRFERRGATEHWHRRFGDRQYRSTLRIRHGRLIERMGPAASSFDVSAVDGALHMDLVGFRFLGIPLPRWARPACHAVEQEQGAAFMFDIPVDLPLFGRVIHYRGRLERIDD</sequence>
<protein>
    <submittedName>
        <fullName evidence="2">Uncharacterized protein DUF4166</fullName>
    </submittedName>
</protein>
<dbReference type="RefSeq" id="WP_244185128.1">
    <property type="nucleotide sequence ID" value="NZ_JASPFP010000001.1"/>
</dbReference>
<dbReference type="AlphaFoldDB" id="A0A2T5GSG2"/>
<keyword evidence="3" id="KW-1185">Reference proteome</keyword>
<reference evidence="2 3" key="1">
    <citation type="submission" date="2018-04" db="EMBL/GenBank/DDBJ databases">
        <title>Genomic Encyclopedia of Type Strains, Phase III (KMG-III): the genomes of soil and plant-associated and newly described type strains.</title>
        <authorList>
            <person name="Whitman W."/>
        </authorList>
    </citation>
    <scope>NUCLEOTIDE SEQUENCE [LARGE SCALE GENOMIC DNA]</scope>
    <source>
        <strain evidence="2 3">MA101b</strain>
    </source>
</reference>